<reference evidence="1 2" key="1">
    <citation type="submission" date="2017-07" db="EMBL/GenBank/DDBJ databases">
        <title>Draft genome sequence of Prevotella copri isolated from the gut of healthy adult Indian.</title>
        <authorList>
            <person name="Das B."/>
            <person name="Bag S."/>
            <person name="Ghosh T.S."/>
        </authorList>
    </citation>
    <scope>NUCLEOTIDE SEQUENCE [LARGE SCALE GENOMIC DNA]</scope>
    <source>
        <strain evidence="1 2">Indica</strain>
    </source>
</reference>
<comment type="caution">
    <text evidence="1">The sequence shown here is derived from an EMBL/GenBank/DDBJ whole genome shotgun (WGS) entry which is preliminary data.</text>
</comment>
<dbReference type="EMBL" id="NMPZ01000004">
    <property type="protein sequence ID" value="OXL44882.1"/>
    <property type="molecule type" value="Genomic_DNA"/>
</dbReference>
<evidence type="ECO:0000313" key="2">
    <source>
        <dbReference type="Proteomes" id="UP000215155"/>
    </source>
</evidence>
<sequence>MRDVIIEQACNKLGGENRYSRGYLGYLQYLDLVNSRNELSTAYYDDKLVGALEKGQSIILENWKRKMGNVVPYKNIFLRSSEPIDSYRRGVFFSGSLFKLDIGSGKEKGRAYICYKHGEKEFRLGHSLDGEDLRKEFQVVVPLDDFLRMVGGNVTAVKKQLCNLIQESLKRRQEEFRIMVDDKDQYMGWPTQERETHTLMARFESGAEKIIEQQLLDYMTNRKNLDIMADDKKIKMADDSFYMQGCQLYQEDIDDRDSAHRVRLSCREITTTPEKILYSLVISGQVTVVLCSATASSKSVISNLDIDHLKFVLGDRVHTLSEEESEKFDALVAATYPKGHRVYTESLQHYRYADKRKEKVRLPDHYRRMFSQDAVDDGYVDEWFKLARERVYKTGGESSDPTFEFYRIYQFIEAYHWFYTHDDIHSMLFFQNRSAVKDKALMTQMRVLACLIDGSYKDQLKSGDFDDGLPEWENEHLFMSNNLQEVEQVVLNGLSDGSLSKVMLVTAYGSFKAGANLQYQVPEGLDFLKGDNWEKDESKLKKDWDAIYLQSPTSYLTMDGDRTGLADEQGIYRVMMSLMMLKERGWLSPNQVKRWLDCAVSGGKLYFREESVARDKASWALTILEQAVGRICRTRNKPHTTYILYDEDMKGYFMRVGLQKSQTMEFKALVSDVVAHYGESDMDMCRVDAEKRMNDAAEARRALNRMRRNALHFTPHPFSDEEDFDEDEEQNGIPFRVRNGQIMNQYYKQTIITQPVIDSFEELTEKSKIVTFLHKCYGDWARNDLGEIEGSSVSPSSVRLDILMKNDVIRAHFEQNGYATEWKPGGLILHPEILMADYAGEIGEEAFRALVLRYTHCDEDAFAHLEGRDYELADFVINDADGNHKVAFDVKNMNPLIEHNDREGDLATSRKRMIKEERLGCPLYTVNMLKMPDDSMDSHEICGVIDKEGHVIPEVMERIKKLIES</sequence>
<proteinExistence type="predicted"/>
<name>A0AA91TLD7_9BACT</name>
<evidence type="ECO:0000313" key="1">
    <source>
        <dbReference type="EMBL" id="OXL44882.1"/>
    </source>
</evidence>
<dbReference type="AlphaFoldDB" id="A0AA91TLD7"/>
<organism evidence="1 2">
    <name type="scientific">Segatella copri</name>
    <dbReference type="NCBI Taxonomy" id="165179"/>
    <lineage>
        <taxon>Bacteria</taxon>
        <taxon>Pseudomonadati</taxon>
        <taxon>Bacteroidota</taxon>
        <taxon>Bacteroidia</taxon>
        <taxon>Bacteroidales</taxon>
        <taxon>Prevotellaceae</taxon>
        <taxon>Segatella</taxon>
    </lineage>
</organism>
<protein>
    <submittedName>
        <fullName evidence="1">Uncharacterized protein</fullName>
    </submittedName>
</protein>
<dbReference type="Proteomes" id="UP000215155">
    <property type="component" value="Unassembled WGS sequence"/>
</dbReference>
<gene>
    <name evidence="1" type="ORF">CFT61_03915</name>
</gene>
<accession>A0AA91TLD7</accession>